<dbReference type="Pfam" id="PF01796">
    <property type="entry name" value="OB_ChsH2_C"/>
    <property type="match status" value="1"/>
</dbReference>
<dbReference type="EMBL" id="CACSIO010000034">
    <property type="protein sequence ID" value="CAA0119033.1"/>
    <property type="molecule type" value="Genomic_DNA"/>
</dbReference>
<dbReference type="Proteomes" id="UP000441399">
    <property type="component" value="Unassembled WGS sequence"/>
</dbReference>
<dbReference type="Gene3D" id="2.40.50.140">
    <property type="entry name" value="Nucleic acid-binding proteins"/>
    <property type="match status" value="1"/>
</dbReference>
<dbReference type="InterPro" id="IPR052513">
    <property type="entry name" value="Thioester_dehydratase-like"/>
</dbReference>
<feature type="domain" description="ChsH2 C-terminal OB-fold" evidence="1">
    <location>
        <begin position="67"/>
        <end position="129"/>
    </location>
</feature>
<dbReference type="InterPro" id="IPR002878">
    <property type="entry name" value="ChsH2_C"/>
</dbReference>
<gene>
    <name evidence="2" type="ORF">OPDIPICF_02209</name>
</gene>
<dbReference type="Gene3D" id="6.10.30.10">
    <property type="match status" value="1"/>
</dbReference>
<dbReference type="SUPFAM" id="SSF50249">
    <property type="entry name" value="Nucleic acid-binding proteins"/>
    <property type="match status" value="1"/>
</dbReference>
<organism evidence="2 3">
    <name type="scientific">BD1-7 clade bacterium</name>
    <dbReference type="NCBI Taxonomy" id="2029982"/>
    <lineage>
        <taxon>Bacteria</taxon>
        <taxon>Pseudomonadati</taxon>
        <taxon>Pseudomonadota</taxon>
        <taxon>Gammaproteobacteria</taxon>
        <taxon>Cellvibrionales</taxon>
        <taxon>Spongiibacteraceae</taxon>
        <taxon>BD1-7 clade</taxon>
    </lineage>
</organism>
<dbReference type="InterPro" id="IPR012340">
    <property type="entry name" value="NA-bd_OB-fold"/>
</dbReference>
<dbReference type="PANTHER" id="PTHR34075">
    <property type="entry name" value="BLR3430 PROTEIN"/>
    <property type="match status" value="1"/>
</dbReference>
<keyword evidence="3" id="KW-1185">Reference proteome</keyword>
<sequence>MSQHDDVLRSEFDLEFTYTRTYGPIMSQFFTELKDQKVLGIKGSQGQVICPPLEYDPQTAESLSEFVEVASEGVVTTWSWVVEPMDKHPMDKPFAWALVKLDGADTAMLHVVDADKADMKTGMKVKIRWADERVGNIHDIACFEPA</sequence>
<evidence type="ECO:0000313" key="2">
    <source>
        <dbReference type="EMBL" id="CAA0119033.1"/>
    </source>
</evidence>
<dbReference type="PANTHER" id="PTHR34075:SF4">
    <property type="entry name" value="DUF35 DOMAIN-CONTAINING PROTEIN"/>
    <property type="match status" value="1"/>
</dbReference>
<accession>A0A5S9QMH0</accession>
<evidence type="ECO:0000259" key="1">
    <source>
        <dbReference type="Pfam" id="PF01796"/>
    </source>
</evidence>
<reference evidence="2 3" key="1">
    <citation type="submission" date="2019-11" db="EMBL/GenBank/DDBJ databases">
        <authorList>
            <person name="Holert J."/>
        </authorList>
    </citation>
    <scope>NUCLEOTIDE SEQUENCE [LARGE SCALE GENOMIC DNA]</scope>
    <source>
        <strain evidence="2">SB11_3</strain>
    </source>
</reference>
<protein>
    <recommendedName>
        <fullName evidence="1">ChsH2 C-terminal OB-fold domain-containing protein</fullName>
    </recommendedName>
</protein>
<dbReference type="AlphaFoldDB" id="A0A5S9QMH0"/>
<name>A0A5S9QMH0_9GAMM</name>
<evidence type="ECO:0000313" key="3">
    <source>
        <dbReference type="Proteomes" id="UP000441399"/>
    </source>
</evidence>
<proteinExistence type="predicted"/>